<comment type="caution">
    <text evidence="2">The sequence shown here is derived from an EMBL/GenBank/DDBJ whole genome shotgun (WGS) entry which is preliminary data.</text>
</comment>
<feature type="compositionally biased region" description="Basic residues" evidence="1">
    <location>
        <begin position="1"/>
        <end position="10"/>
    </location>
</feature>
<dbReference type="EMBL" id="VFLP01000097">
    <property type="protein sequence ID" value="TRX88167.1"/>
    <property type="molecule type" value="Genomic_DNA"/>
</dbReference>
<proteinExistence type="predicted"/>
<reference evidence="3" key="1">
    <citation type="submission" date="2019-06" db="EMBL/GenBank/DDBJ databases">
        <title>Draft genome sequence of the griseofulvin-producing fungus Xylaria cubensis strain G536.</title>
        <authorList>
            <person name="Mead M.E."/>
            <person name="Raja H.A."/>
            <person name="Steenwyk J.L."/>
            <person name="Knowles S.L."/>
            <person name="Oberlies N.H."/>
            <person name="Rokas A."/>
        </authorList>
    </citation>
    <scope>NUCLEOTIDE SEQUENCE [LARGE SCALE GENOMIC DNA]</scope>
    <source>
        <strain evidence="3">G536</strain>
    </source>
</reference>
<sequence length="368" mass="42241">MARAKFRKTRRGPDQGETDNVEFGRASILVNGMIEPKPPNKTRLERSNAVPNPSVAENDLYALNSLQLHRGRPLEQLTVQIPIDYLRDNLPPGARNNTGIPYCGTPYIFDSPEEDADRRIRKYYRKWKEFWDKFRTSEYAFWPIEAENGYFVTAIFRMQKGQVDDPNFDPDANPNAEIPQVQSPLFNIVDGWSVVDAQRGDPARRRVNRVKDRIERIFAAEGIAIDPLGYKDQRVGEDERRSLPWVPPPSDGDDWSSGIRSFALVRQLLQRVLDFYCSERGYQDSFFDDPTCGWLNVDQVRHEMMSICAVNALEDMDWNARLAIECIENIHIEGVIGPFKADVLEPDDTDKHAYVPASDVNNPLRRVP</sequence>
<accession>A0A553HJP4</accession>
<keyword evidence="3" id="KW-1185">Reference proteome</keyword>
<name>A0A553HJP4_9PEZI</name>
<gene>
    <name evidence="2" type="ORF">FHL15_010916</name>
</gene>
<evidence type="ECO:0000256" key="1">
    <source>
        <dbReference type="SAM" id="MobiDB-lite"/>
    </source>
</evidence>
<organism evidence="2 3">
    <name type="scientific">Xylaria flabelliformis</name>
    <dbReference type="NCBI Taxonomy" id="2512241"/>
    <lineage>
        <taxon>Eukaryota</taxon>
        <taxon>Fungi</taxon>
        <taxon>Dikarya</taxon>
        <taxon>Ascomycota</taxon>
        <taxon>Pezizomycotina</taxon>
        <taxon>Sordariomycetes</taxon>
        <taxon>Xylariomycetidae</taxon>
        <taxon>Xylariales</taxon>
        <taxon>Xylariaceae</taxon>
        <taxon>Xylaria</taxon>
    </lineage>
</organism>
<feature type="region of interest" description="Disordered" evidence="1">
    <location>
        <begin position="1"/>
        <end position="20"/>
    </location>
</feature>
<evidence type="ECO:0000313" key="3">
    <source>
        <dbReference type="Proteomes" id="UP000319160"/>
    </source>
</evidence>
<protein>
    <submittedName>
        <fullName evidence="2">Uncharacterized protein</fullName>
    </submittedName>
</protein>
<dbReference type="OrthoDB" id="4766672at2759"/>
<dbReference type="AlphaFoldDB" id="A0A553HJP4"/>
<evidence type="ECO:0000313" key="2">
    <source>
        <dbReference type="EMBL" id="TRX88167.1"/>
    </source>
</evidence>
<dbReference type="Proteomes" id="UP000319160">
    <property type="component" value="Unassembled WGS sequence"/>
</dbReference>